<proteinExistence type="predicted"/>
<comment type="caution">
    <text evidence="2">The sequence shown here is derived from an EMBL/GenBank/DDBJ whole genome shotgun (WGS) entry which is preliminary data.</text>
</comment>
<dbReference type="Pfam" id="PF17769">
    <property type="entry name" value="PurK_C"/>
    <property type="match status" value="1"/>
</dbReference>
<protein>
    <recommendedName>
        <fullName evidence="1">Phosphoribosylaminoimidazole carboxylase C-terminal domain-containing protein</fullName>
    </recommendedName>
</protein>
<reference evidence="2" key="1">
    <citation type="journal article" date="2014" name="Front. Microbiol.">
        <title>High frequency of phylogenetically diverse reductive dehalogenase-homologous genes in deep subseafloor sedimentary metagenomes.</title>
        <authorList>
            <person name="Kawai M."/>
            <person name="Futagami T."/>
            <person name="Toyoda A."/>
            <person name="Takaki Y."/>
            <person name="Nishi S."/>
            <person name="Hori S."/>
            <person name="Arai W."/>
            <person name="Tsubouchi T."/>
            <person name="Morono Y."/>
            <person name="Uchiyama I."/>
            <person name="Ito T."/>
            <person name="Fujiyama A."/>
            <person name="Inagaki F."/>
            <person name="Takami H."/>
        </authorList>
    </citation>
    <scope>NUCLEOTIDE SEQUENCE</scope>
    <source>
        <strain evidence="2">Expedition CK06-06</strain>
    </source>
</reference>
<dbReference type="InterPro" id="IPR011054">
    <property type="entry name" value="Rudment_hybrid_motif"/>
</dbReference>
<name>X1LPX3_9ZZZZ</name>
<sequence>LGAEGYSGNAVYEGLEEIMQIENVYVHLYGKTTTKPGRKMGHVTIMSKDYQDLTHTANKIKHLLKVKA</sequence>
<dbReference type="EMBL" id="BARV01019891">
    <property type="protein sequence ID" value="GAI21138.1"/>
    <property type="molecule type" value="Genomic_DNA"/>
</dbReference>
<evidence type="ECO:0000313" key="2">
    <source>
        <dbReference type="EMBL" id="GAI21138.1"/>
    </source>
</evidence>
<accession>X1LPX3</accession>
<feature type="non-terminal residue" evidence="2">
    <location>
        <position position="1"/>
    </location>
</feature>
<dbReference type="InterPro" id="IPR040686">
    <property type="entry name" value="PurK_C"/>
</dbReference>
<gene>
    <name evidence="2" type="ORF">S06H3_33341</name>
</gene>
<organism evidence="2">
    <name type="scientific">marine sediment metagenome</name>
    <dbReference type="NCBI Taxonomy" id="412755"/>
    <lineage>
        <taxon>unclassified sequences</taxon>
        <taxon>metagenomes</taxon>
        <taxon>ecological metagenomes</taxon>
    </lineage>
</organism>
<dbReference type="AlphaFoldDB" id="X1LPX3"/>
<dbReference type="SUPFAM" id="SSF51246">
    <property type="entry name" value="Rudiment single hybrid motif"/>
    <property type="match status" value="1"/>
</dbReference>
<feature type="domain" description="Phosphoribosylaminoimidazole carboxylase C-terminal" evidence="1">
    <location>
        <begin position="6"/>
        <end position="54"/>
    </location>
</feature>
<evidence type="ECO:0000259" key="1">
    <source>
        <dbReference type="Pfam" id="PF17769"/>
    </source>
</evidence>
<dbReference type="Gene3D" id="3.30.470.20">
    <property type="entry name" value="ATP-grasp fold, B domain"/>
    <property type="match status" value="1"/>
</dbReference>